<comment type="caution">
    <text evidence="2">The sequence shown here is derived from an EMBL/GenBank/DDBJ whole genome shotgun (WGS) entry which is preliminary data.</text>
</comment>
<organism evidence="2 3">
    <name type="scientific">Komagataeibacter xylinus</name>
    <name type="common">Gluconacetobacter xylinus</name>
    <dbReference type="NCBI Taxonomy" id="28448"/>
    <lineage>
        <taxon>Bacteria</taxon>
        <taxon>Pseudomonadati</taxon>
        <taxon>Pseudomonadota</taxon>
        <taxon>Alphaproteobacteria</taxon>
        <taxon>Acetobacterales</taxon>
        <taxon>Acetobacteraceae</taxon>
        <taxon>Komagataeibacter</taxon>
    </lineage>
</organism>
<evidence type="ECO:0000256" key="1">
    <source>
        <dbReference type="SAM" id="MobiDB-lite"/>
    </source>
</evidence>
<dbReference type="AlphaFoldDB" id="A0A318PVX9"/>
<evidence type="ECO:0000313" key="3">
    <source>
        <dbReference type="Proteomes" id="UP000248257"/>
    </source>
</evidence>
<name>A0A318PVX9_KOMXY</name>
<gene>
    <name evidence="2" type="ORF">CFR75_04810</name>
</gene>
<accession>A0A318PVX9</accession>
<dbReference type="EMBL" id="NKUC01000006">
    <property type="protein sequence ID" value="PYD57796.1"/>
    <property type="molecule type" value="Genomic_DNA"/>
</dbReference>
<protein>
    <submittedName>
        <fullName evidence="2">Uncharacterized protein</fullName>
    </submittedName>
</protein>
<dbReference type="Proteomes" id="UP000248257">
    <property type="component" value="Unassembled WGS sequence"/>
</dbReference>
<feature type="compositionally biased region" description="Basic and acidic residues" evidence="1">
    <location>
        <begin position="12"/>
        <end position="31"/>
    </location>
</feature>
<proteinExistence type="predicted"/>
<reference evidence="2 3" key="1">
    <citation type="submission" date="2017-07" db="EMBL/GenBank/DDBJ databases">
        <title>A draft genome sequence of Komagataeibacter xylinus LMG 1515.</title>
        <authorList>
            <person name="Skraban J."/>
            <person name="Cleenwerck I."/>
            <person name="Vandamme P."/>
            <person name="Trcek J."/>
        </authorList>
    </citation>
    <scope>NUCLEOTIDE SEQUENCE [LARGE SCALE GENOMIC DNA]</scope>
    <source>
        <strain evidence="2 3">LMG 1515</strain>
    </source>
</reference>
<keyword evidence="3" id="KW-1185">Reference proteome</keyword>
<sequence>MPVAPHGYRRQATGDRRQATGDRRQATGDRRQAAYMSYIQFPPRSPCPAHMWRWYSMSGAVRNDPYACPKHRPWRQCICHVLSAGGSDIRQEPA</sequence>
<evidence type="ECO:0000313" key="2">
    <source>
        <dbReference type="EMBL" id="PYD57796.1"/>
    </source>
</evidence>
<feature type="region of interest" description="Disordered" evidence="1">
    <location>
        <begin position="1"/>
        <end position="31"/>
    </location>
</feature>